<dbReference type="AlphaFoldDB" id="A0A6G1BYP4"/>
<feature type="region of interest" description="Disordered" evidence="1">
    <location>
        <begin position="1"/>
        <end position="111"/>
    </location>
</feature>
<feature type="compositionally biased region" description="Basic and acidic residues" evidence="1">
    <location>
        <begin position="30"/>
        <end position="39"/>
    </location>
</feature>
<accession>A0A6G1BYP4</accession>
<dbReference type="Proteomes" id="UP000479710">
    <property type="component" value="Unassembled WGS sequence"/>
</dbReference>
<evidence type="ECO:0000313" key="3">
    <source>
        <dbReference type="Proteomes" id="UP000479710"/>
    </source>
</evidence>
<organism evidence="2 3">
    <name type="scientific">Oryza meyeriana var. granulata</name>
    <dbReference type="NCBI Taxonomy" id="110450"/>
    <lineage>
        <taxon>Eukaryota</taxon>
        <taxon>Viridiplantae</taxon>
        <taxon>Streptophyta</taxon>
        <taxon>Embryophyta</taxon>
        <taxon>Tracheophyta</taxon>
        <taxon>Spermatophyta</taxon>
        <taxon>Magnoliopsida</taxon>
        <taxon>Liliopsida</taxon>
        <taxon>Poales</taxon>
        <taxon>Poaceae</taxon>
        <taxon>BOP clade</taxon>
        <taxon>Oryzoideae</taxon>
        <taxon>Oryzeae</taxon>
        <taxon>Oryzinae</taxon>
        <taxon>Oryza</taxon>
        <taxon>Oryza meyeriana</taxon>
    </lineage>
</organism>
<feature type="compositionally biased region" description="Polar residues" evidence="1">
    <location>
        <begin position="1"/>
        <end position="14"/>
    </location>
</feature>
<feature type="compositionally biased region" description="Basic and acidic residues" evidence="1">
    <location>
        <begin position="56"/>
        <end position="68"/>
    </location>
</feature>
<name>A0A6G1BYP4_9ORYZ</name>
<evidence type="ECO:0000256" key="1">
    <source>
        <dbReference type="SAM" id="MobiDB-lite"/>
    </source>
</evidence>
<feature type="compositionally biased region" description="Basic and acidic residues" evidence="1">
    <location>
        <begin position="97"/>
        <end position="111"/>
    </location>
</feature>
<sequence>MSITASFNSFTLLNRNDPGDTPLSAVGKGKPKDRDDEPKSIAYRKPAGLAAAGPTKKPDPAADKKEPEAVAVVPLPPSFDDPAHFPTLGNRKPQAVEAEKAGTEPLRGRQE</sequence>
<dbReference type="EMBL" id="SPHZ02000011">
    <property type="protein sequence ID" value="KAF0893060.1"/>
    <property type="molecule type" value="Genomic_DNA"/>
</dbReference>
<comment type="caution">
    <text evidence="2">The sequence shown here is derived from an EMBL/GenBank/DDBJ whole genome shotgun (WGS) entry which is preliminary data.</text>
</comment>
<reference evidence="2 3" key="1">
    <citation type="submission" date="2019-11" db="EMBL/GenBank/DDBJ databases">
        <title>Whole genome sequence of Oryza granulata.</title>
        <authorList>
            <person name="Li W."/>
        </authorList>
    </citation>
    <scope>NUCLEOTIDE SEQUENCE [LARGE SCALE GENOMIC DNA]</scope>
    <source>
        <strain evidence="3">cv. Menghai</strain>
        <tissue evidence="2">Leaf</tissue>
    </source>
</reference>
<proteinExistence type="predicted"/>
<evidence type="ECO:0000313" key="2">
    <source>
        <dbReference type="EMBL" id="KAF0893060.1"/>
    </source>
</evidence>
<protein>
    <submittedName>
        <fullName evidence="2">Uncharacterized protein</fullName>
    </submittedName>
</protein>
<keyword evidence="3" id="KW-1185">Reference proteome</keyword>
<gene>
    <name evidence="2" type="ORF">E2562_021321</name>
</gene>